<name>A0ABY8CFP1_9ARCH</name>
<evidence type="ECO:0000313" key="3">
    <source>
        <dbReference type="Proteomes" id="UP001218034"/>
    </source>
</evidence>
<protein>
    <submittedName>
        <fullName evidence="2">Uncharacterized protein</fullName>
    </submittedName>
</protein>
<organism evidence="2 3">
    <name type="scientific">Candidatus Nanohalococcus occultus</name>
    <dbReference type="NCBI Taxonomy" id="2978047"/>
    <lineage>
        <taxon>Archaea</taxon>
        <taxon>Candidatus Nanohalarchaeota</taxon>
        <taxon>Candidatus Nanohalarchaeota incertae sedis</taxon>
        <taxon>Candidatus Nanohalococcus</taxon>
    </lineage>
</organism>
<dbReference type="Proteomes" id="UP001218034">
    <property type="component" value="Chromosome"/>
</dbReference>
<keyword evidence="1" id="KW-0472">Membrane</keyword>
<dbReference type="RefSeq" id="WP_347721836.1">
    <property type="nucleotide sequence ID" value="NZ_CP104395.1"/>
</dbReference>
<gene>
    <name evidence="2" type="ORF">SVXNc_1015</name>
</gene>
<evidence type="ECO:0000256" key="1">
    <source>
        <dbReference type="SAM" id="Phobius"/>
    </source>
</evidence>
<evidence type="ECO:0000313" key="2">
    <source>
        <dbReference type="EMBL" id="WEL20007.1"/>
    </source>
</evidence>
<dbReference type="EMBL" id="CP104395">
    <property type="protein sequence ID" value="WEL20007.1"/>
    <property type="molecule type" value="Genomic_DNA"/>
</dbReference>
<dbReference type="GeneID" id="90590453"/>
<proteinExistence type="predicted"/>
<keyword evidence="1" id="KW-1133">Transmembrane helix</keyword>
<feature type="transmembrane region" description="Helical" evidence="1">
    <location>
        <begin position="6"/>
        <end position="32"/>
    </location>
</feature>
<reference evidence="2 3" key="1">
    <citation type="submission" date="2022-09" db="EMBL/GenBank/DDBJ databases">
        <title>Xylan utilization by haloarchaea-nanohaloarchaea associations.</title>
        <authorList>
            <person name="Yakimov M."/>
        </authorList>
    </citation>
    <scope>NUCLEOTIDE SEQUENCE [LARGE SCALE GENOMIC DNA]</scope>
    <source>
        <strain evidence="2 3">SVXNc</strain>
    </source>
</reference>
<keyword evidence="3" id="KW-1185">Reference proteome</keyword>
<sequence>MEKGSIPITVVVKLVISIFAALILITVIVPLLQAQGGNTMCVGPWRATASMVADMTGRNICG</sequence>
<keyword evidence="1" id="KW-0812">Transmembrane</keyword>
<accession>A0ABY8CFP1</accession>